<accession>A0A451AF12</accession>
<dbReference type="AlphaFoldDB" id="A0A451AF12"/>
<gene>
    <name evidence="1" type="ORF">BECKTC1821F_GA0114240_11342</name>
</gene>
<protein>
    <submittedName>
        <fullName evidence="1">Uncharacterized protein</fullName>
    </submittedName>
</protein>
<proteinExistence type="predicted"/>
<name>A0A451AF12_9GAMM</name>
<evidence type="ECO:0000313" key="1">
    <source>
        <dbReference type="EMBL" id="VFK64608.1"/>
    </source>
</evidence>
<dbReference type="EMBL" id="CAADFW010000134">
    <property type="protein sequence ID" value="VFK64608.1"/>
    <property type="molecule type" value="Genomic_DNA"/>
</dbReference>
<sequence>MRALHKEAQGDHRQEGIDLVAIARKALKSWFLANTEAMRHWTGDSDFFESPPENMMPLRGNWWHHQVLG</sequence>
<organism evidence="1">
    <name type="scientific">Candidatus Kentrum sp. TC</name>
    <dbReference type="NCBI Taxonomy" id="2126339"/>
    <lineage>
        <taxon>Bacteria</taxon>
        <taxon>Pseudomonadati</taxon>
        <taxon>Pseudomonadota</taxon>
        <taxon>Gammaproteobacteria</taxon>
        <taxon>Candidatus Kentrum</taxon>
    </lineage>
</organism>
<reference evidence="1" key="1">
    <citation type="submission" date="2019-02" db="EMBL/GenBank/DDBJ databases">
        <authorList>
            <person name="Gruber-Vodicka R. H."/>
            <person name="Seah K. B. B."/>
        </authorList>
    </citation>
    <scope>NUCLEOTIDE SEQUENCE</scope>
    <source>
        <strain evidence="1">BECK_BZ126</strain>
    </source>
</reference>